<evidence type="ECO:0000313" key="2">
    <source>
        <dbReference type="Proteomes" id="UP000010846"/>
    </source>
</evidence>
<sequence length="75" mass="8306">MGRYEYDEPLPDEPCERCRTDLTETHWAKLRAVHDGPSASGYRDSEKRVCVDCLAALGMLEFEMNGAAGGGQRSV</sequence>
<dbReference type="AlphaFoldDB" id="L0IC28"/>
<name>L0IC28_HALRX</name>
<dbReference type="RefSeq" id="WP_015300189.1">
    <property type="nucleotide sequence ID" value="NC_019964.1"/>
</dbReference>
<dbReference type="OrthoDB" id="204520at2157"/>
<evidence type="ECO:0000313" key="1">
    <source>
        <dbReference type="EMBL" id="AGB15522.1"/>
    </source>
</evidence>
<reference evidence="1" key="1">
    <citation type="submission" date="2011-09" db="EMBL/GenBank/DDBJ databases">
        <title>Complete sequence of Halovivax ruber XH-70.</title>
        <authorList>
            <consortium name="US DOE Joint Genome Institute"/>
            <person name="Lucas S."/>
            <person name="Han J."/>
            <person name="Lapidus A."/>
            <person name="Cheng J.-F."/>
            <person name="Goodwin L."/>
            <person name="Pitluck S."/>
            <person name="Peters L."/>
            <person name="Mikhailova N."/>
            <person name="Davenport K."/>
            <person name="Detter J.C."/>
            <person name="Han C."/>
            <person name="Tapia R."/>
            <person name="Land M."/>
            <person name="Hauser L."/>
            <person name="Kyrpides N."/>
            <person name="Ivanova N."/>
            <person name="Pagani I."/>
            <person name="Sproer C."/>
            <person name="Anderson I."/>
            <person name="Woyke T."/>
        </authorList>
    </citation>
    <scope>NUCLEOTIDE SEQUENCE</scope>
    <source>
        <strain evidence="1">XH-70</strain>
    </source>
</reference>
<dbReference type="Proteomes" id="UP000010846">
    <property type="component" value="Chromosome"/>
</dbReference>
<organism evidence="1 2">
    <name type="scientific">Halovivax ruber (strain DSM 18193 / JCM 13892 / XH-70)</name>
    <dbReference type="NCBI Taxonomy" id="797302"/>
    <lineage>
        <taxon>Archaea</taxon>
        <taxon>Methanobacteriati</taxon>
        <taxon>Methanobacteriota</taxon>
        <taxon>Stenosarchaea group</taxon>
        <taxon>Halobacteria</taxon>
        <taxon>Halobacteriales</taxon>
        <taxon>Natrialbaceae</taxon>
        <taxon>Halovivax</taxon>
    </lineage>
</organism>
<proteinExistence type="predicted"/>
<keyword evidence="2" id="KW-1185">Reference proteome</keyword>
<dbReference type="EMBL" id="CP003050">
    <property type="protein sequence ID" value="AGB15522.1"/>
    <property type="molecule type" value="Genomic_DNA"/>
</dbReference>
<gene>
    <name evidence="1" type="ordered locus">Halru_0901</name>
</gene>
<protein>
    <submittedName>
        <fullName evidence="1">Uncharacterized protein</fullName>
    </submittedName>
</protein>
<dbReference type="GeneID" id="14375155"/>
<dbReference type="HOGENOM" id="CLU_2662237_0_0_2"/>
<dbReference type="eggNOG" id="arCOG11985">
    <property type="taxonomic scope" value="Archaea"/>
</dbReference>
<dbReference type="KEGG" id="hru:Halru_0901"/>
<accession>L0IC28</accession>